<name>A0A0B7K858_BIOOC</name>
<dbReference type="Pfam" id="PF20174">
    <property type="entry name" value="DUF6540"/>
    <property type="match status" value="1"/>
</dbReference>
<organism evidence="1">
    <name type="scientific">Bionectria ochroleuca</name>
    <name type="common">Gliocladium roseum</name>
    <dbReference type="NCBI Taxonomy" id="29856"/>
    <lineage>
        <taxon>Eukaryota</taxon>
        <taxon>Fungi</taxon>
        <taxon>Dikarya</taxon>
        <taxon>Ascomycota</taxon>
        <taxon>Pezizomycotina</taxon>
        <taxon>Sordariomycetes</taxon>
        <taxon>Hypocreomycetidae</taxon>
        <taxon>Hypocreales</taxon>
        <taxon>Bionectriaceae</taxon>
        <taxon>Clonostachys</taxon>
    </lineage>
</organism>
<dbReference type="EMBL" id="CDPU01000036">
    <property type="protein sequence ID" value="CEO53543.1"/>
    <property type="molecule type" value="Genomic_DNA"/>
</dbReference>
<protein>
    <submittedName>
        <fullName evidence="1">Uncharacterized protein</fullName>
    </submittedName>
</protein>
<gene>
    <name evidence="1" type="ORF">BN869_000009601_1</name>
</gene>
<accession>A0A0B7K858</accession>
<evidence type="ECO:0000313" key="1">
    <source>
        <dbReference type="EMBL" id="CEO53543.1"/>
    </source>
</evidence>
<reference evidence="1" key="1">
    <citation type="submission" date="2015-01" db="EMBL/GenBank/DDBJ databases">
        <authorList>
            <person name="Durling Mikael"/>
        </authorList>
    </citation>
    <scope>NUCLEOTIDE SEQUENCE</scope>
</reference>
<sequence length="194" mass="21535">MSHFPAPPPVPPPPAFNQLHIRLPKPPPVPQSGPQGAYLIELAVYNGHPFKDHWAYFVRSHTDPEIGVKVHATGDVRNGFQLESKRSHDLRDTVDIPSKRIPLQWVDGKYFDSRKMFNDGVPVIESKPVCGFEDSVYKIPAPGKSMNTVDDAVQPGKAIIQRDCQTWIVESADQLVADGLFAAHVAAYLHALKQ</sequence>
<dbReference type="InterPro" id="IPR046670">
    <property type="entry name" value="DUF6540"/>
</dbReference>
<proteinExistence type="predicted"/>
<dbReference type="AlphaFoldDB" id="A0A0B7K858"/>